<protein>
    <submittedName>
        <fullName evidence="4">Protein US31</fullName>
    </submittedName>
</protein>
<dbReference type="EMBL" id="KP745633">
    <property type="protein sequence ID" value="AKI07714.1"/>
    <property type="molecule type" value="Genomic_DNA"/>
</dbReference>
<dbReference type="EMBL" id="KP745645">
    <property type="protein sequence ID" value="AKI09726.1"/>
    <property type="molecule type" value="Genomic_DNA"/>
</dbReference>
<feature type="compositionally biased region" description="Low complexity" evidence="1">
    <location>
        <begin position="128"/>
        <end position="148"/>
    </location>
</feature>
<evidence type="ECO:0000313" key="5">
    <source>
        <dbReference type="EMBL" id="AMJ55194.1"/>
    </source>
</evidence>
<dbReference type="EMBL" id="KT726955">
    <property type="protein sequence ID" value="AMJ55194.1"/>
    <property type="molecule type" value="Genomic_DNA"/>
</dbReference>
<evidence type="ECO:0000313" key="3">
    <source>
        <dbReference type="EMBL" id="AKI07714.1"/>
    </source>
</evidence>
<reference evidence="5" key="3">
    <citation type="submission" date="2017-01" db="EMBL/GenBank/DDBJ databases">
        <authorList>
            <person name="Mah S.A."/>
            <person name="Swanson W.J."/>
            <person name="Moy G.W."/>
            <person name="Vacquier V.D."/>
        </authorList>
    </citation>
    <scope>NUCLEOTIDE SEQUENCE</scope>
    <source>
        <strain evidence="5">UK/Lon5/Blood/2010</strain>
    </source>
</reference>
<name>A0A0G2TA76_HCMV</name>
<reference evidence="5" key="2">
    <citation type="journal article" date="2016" name="Virus Evol.">
        <title>Islands of linkage in an ocean of pervasive recombination reveals two-speed evolution of human cytomegalovirus genomes.</title>
        <authorList>
            <person name="Lassalle F."/>
            <person name="Depledge D.P."/>
            <person name="Reeves M.B."/>
            <person name="Brown A.C."/>
            <person name="Christiansen M.T."/>
            <person name="Tutill H.J."/>
            <person name="Williams R.J."/>
            <person name="Einer-Jensen K."/>
            <person name="Holdstock J."/>
            <person name="Atkinson C."/>
            <person name="Brown J.R."/>
            <person name="van Loenen F.B."/>
            <person name="Clark D.A."/>
            <person name="Griffiths P.D."/>
            <person name="Verjans G.M.G.M."/>
            <person name="Schutten M."/>
            <person name="Milne R.S.B."/>
            <person name="Balloux F."/>
            <person name="Breuer J."/>
        </authorList>
    </citation>
    <scope>NUCLEOTIDE SEQUENCE</scope>
    <source>
        <strain evidence="5">UK/Lon5/Blood/2010</strain>
    </source>
</reference>
<sequence length="161" mass="18942">MSLLEREESWRRVVDYSHNLWCTCGNWQSHVEIQDEEPNCEQPEPAHWLEYVAVQWQARVRDSHDRWCLCNAWRDHALRGRWGTAYSSGSSASSSGFVAESKFTWWKRLRHSTRRWLFRRRRARYTPSNCGESSTSSGQSSGGESNYSLRTHGVYTRGEQH</sequence>
<organism evidence="4 7">
    <name type="scientific">Human cytomegalovirus</name>
    <name type="common">HHV-5</name>
    <name type="synonym">Human herpesvirus 5</name>
    <dbReference type="NCBI Taxonomy" id="10359"/>
    <lineage>
        <taxon>Viruses</taxon>
        <taxon>Duplodnaviria</taxon>
        <taxon>Heunggongvirae</taxon>
        <taxon>Peploviricota</taxon>
        <taxon>Herviviricetes</taxon>
        <taxon>Herpesvirales</taxon>
        <taxon>Orthoherpesviridae</taxon>
        <taxon>Betaherpesvirinae</taxon>
        <taxon>Cytomegalovirus</taxon>
        <taxon>Cytomegalovirus humanbeta5</taxon>
    </lineage>
</organism>
<accession>A0A0G2TA76</accession>
<reference evidence="6 7" key="1">
    <citation type="journal article" date="2015" name="J. Virol.">
        <title>High-throughput analysis of human cytomegalovirus genome diversity highlights the widespread occurrence of gene-disrupting mutations and pervasive recombination.</title>
        <authorList>
            <person name="Sijmons S."/>
            <person name="Thys K."/>
            <person name="Mbong Ngwese M."/>
            <person name="Van Damme E."/>
            <person name="Dvorak J."/>
            <person name="Van Loock M."/>
            <person name="Li G."/>
            <person name="Tachezy R."/>
            <person name="Busson L."/>
            <person name="Aerssens J."/>
            <person name="Van Ranst M."/>
            <person name="Maes P."/>
        </authorList>
    </citation>
    <scope>NUCLEOTIDE SEQUENCE [LARGE SCALE GENOMIC DNA]</scope>
    <source>
        <strain evidence="4">BE/13/2010</strain>
        <strain evidence="3">BE/45/2011</strain>
    </source>
</reference>
<dbReference type="Proteomes" id="UP000162941">
    <property type="component" value="Genome"/>
</dbReference>
<evidence type="ECO:0000313" key="7">
    <source>
        <dbReference type="Proteomes" id="UP000162941"/>
    </source>
</evidence>
<evidence type="ECO:0000313" key="4">
    <source>
        <dbReference type="EMBL" id="AKI09726.1"/>
    </source>
</evidence>
<dbReference type="InterPro" id="IPR004118">
    <property type="entry name" value="HEV_TT_vir_Orf2/Gyrovir_Vp2_N"/>
</dbReference>
<gene>
    <name evidence="4" type="primary">US31</name>
</gene>
<evidence type="ECO:0000256" key="1">
    <source>
        <dbReference type="SAM" id="MobiDB-lite"/>
    </source>
</evidence>
<dbReference type="Proteomes" id="UP000099866">
    <property type="component" value="Genome"/>
</dbReference>
<proteinExistence type="predicted"/>
<feature type="region of interest" description="Disordered" evidence="1">
    <location>
        <begin position="126"/>
        <end position="161"/>
    </location>
</feature>
<organismHost>
    <name type="scientific">Homo sapiens</name>
    <name type="common">Human</name>
    <dbReference type="NCBI Taxonomy" id="9606"/>
</organismHost>
<evidence type="ECO:0000259" key="2">
    <source>
        <dbReference type="Pfam" id="PF02957"/>
    </source>
</evidence>
<evidence type="ECO:0000313" key="6">
    <source>
        <dbReference type="Proteomes" id="UP000099866"/>
    </source>
</evidence>
<dbReference type="Pfam" id="PF02957">
    <property type="entry name" value="TT_ORF2-like"/>
    <property type="match status" value="1"/>
</dbReference>
<feature type="domain" description="Hepatitis TT virus Orf2/Gyrovirus Vp2 N-terminal" evidence="2">
    <location>
        <begin position="5"/>
        <end position="51"/>
    </location>
</feature>